<proteinExistence type="predicted"/>
<comment type="caution">
    <text evidence="1">The sequence shown here is derived from an EMBL/GenBank/DDBJ whole genome shotgun (WGS) entry which is preliminary data.</text>
</comment>
<accession>A0A0F9GM60</accession>
<dbReference type="SUPFAM" id="SSF52540">
    <property type="entry name" value="P-loop containing nucleoside triphosphate hydrolases"/>
    <property type="match status" value="1"/>
</dbReference>
<name>A0A0F9GM60_9ZZZZ</name>
<evidence type="ECO:0000313" key="1">
    <source>
        <dbReference type="EMBL" id="KKL70495.1"/>
    </source>
</evidence>
<gene>
    <name evidence="1" type="ORF">LCGC14_2104310</name>
</gene>
<protein>
    <submittedName>
        <fullName evidence="1">Uncharacterized protein</fullName>
    </submittedName>
</protein>
<feature type="non-terminal residue" evidence="1">
    <location>
        <position position="1"/>
    </location>
</feature>
<dbReference type="EMBL" id="LAZR01025878">
    <property type="protein sequence ID" value="KKL70495.1"/>
    <property type="molecule type" value="Genomic_DNA"/>
</dbReference>
<reference evidence="1" key="1">
    <citation type="journal article" date="2015" name="Nature">
        <title>Complex archaea that bridge the gap between prokaryotes and eukaryotes.</title>
        <authorList>
            <person name="Spang A."/>
            <person name="Saw J.H."/>
            <person name="Jorgensen S.L."/>
            <person name="Zaremba-Niedzwiedzka K."/>
            <person name="Martijn J."/>
            <person name="Lind A.E."/>
            <person name="van Eijk R."/>
            <person name="Schleper C."/>
            <person name="Guy L."/>
            <person name="Ettema T.J."/>
        </authorList>
    </citation>
    <scope>NUCLEOTIDE SEQUENCE</scope>
</reference>
<sequence>FLEELEQEFTEKYDEKHTKIFISFVKNRYDKFDRVFLDKNIMWKAMDDYISMRNGNMISYLVVGLGLTGKSTFFKNLAYFYDTDFHADMLVWGFHEMVDKIAEVVDSDNPFRSIIIDEPSDIDHPQSKAGKKFKEIMGQLRQQCPILLYCSTDFKDMPPTVVNKLNGLFYLNTLGHGYFIRNEPENNLYPLDEFKKKFKDQGYKVFLELFNKYSFLQFKTRKECTLDILDPEGEKKYFKVKKEKLKQSIKMYKNIKKRASGSLTLLTDENRIERNEMIIALWNDGMRQVDICRKLKLKKALVSTVIKESNV</sequence>
<dbReference type="AlphaFoldDB" id="A0A0F9GM60"/>
<organism evidence="1">
    <name type="scientific">marine sediment metagenome</name>
    <dbReference type="NCBI Taxonomy" id="412755"/>
    <lineage>
        <taxon>unclassified sequences</taxon>
        <taxon>metagenomes</taxon>
        <taxon>ecological metagenomes</taxon>
    </lineage>
</organism>
<dbReference type="InterPro" id="IPR027417">
    <property type="entry name" value="P-loop_NTPase"/>
</dbReference>